<dbReference type="InterPro" id="IPR036397">
    <property type="entry name" value="RNaseH_sf"/>
</dbReference>
<organism evidence="2 3">
    <name type="scientific">Cannabis sativa</name>
    <name type="common">Hemp</name>
    <name type="synonym">Marijuana</name>
    <dbReference type="NCBI Taxonomy" id="3483"/>
    <lineage>
        <taxon>Eukaryota</taxon>
        <taxon>Viridiplantae</taxon>
        <taxon>Streptophyta</taxon>
        <taxon>Embryophyta</taxon>
        <taxon>Tracheophyta</taxon>
        <taxon>Spermatophyta</taxon>
        <taxon>Magnoliopsida</taxon>
        <taxon>eudicotyledons</taxon>
        <taxon>Gunneridae</taxon>
        <taxon>Pentapetalae</taxon>
        <taxon>rosids</taxon>
        <taxon>fabids</taxon>
        <taxon>Rosales</taxon>
        <taxon>Cannabaceae</taxon>
        <taxon>Cannabis</taxon>
    </lineage>
</organism>
<dbReference type="Pfam" id="PF13456">
    <property type="entry name" value="RVT_3"/>
    <property type="match status" value="1"/>
</dbReference>
<reference evidence="2 3" key="1">
    <citation type="journal article" date="2020" name="bioRxiv">
        <title>Sequence and annotation of 42 cannabis genomes reveals extensive copy number variation in cannabinoid synthesis and pathogen resistance genes.</title>
        <authorList>
            <person name="Mckernan K.J."/>
            <person name="Helbert Y."/>
            <person name="Kane L.T."/>
            <person name="Ebling H."/>
            <person name="Zhang L."/>
            <person name="Liu B."/>
            <person name="Eaton Z."/>
            <person name="Mclaughlin S."/>
            <person name="Kingan S."/>
            <person name="Baybayan P."/>
            <person name="Concepcion G."/>
            <person name="Jordan M."/>
            <person name="Riva A."/>
            <person name="Barbazuk W."/>
            <person name="Harkins T."/>
        </authorList>
    </citation>
    <scope>NUCLEOTIDE SEQUENCE [LARGE SCALE GENOMIC DNA]</scope>
    <source>
        <strain evidence="3">cv. Jamaican Lion 4</strain>
        <tissue evidence="2">Leaf</tissue>
    </source>
</reference>
<gene>
    <name evidence="2" type="ORF">G4B88_021728</name>
</gene>
<dbReference type="CDD" id="cd06222">
    <property type="entry name" value="RNase_H_like"/>
    <property type="match status" value="1"/>
</dbReference>
<dbReference type="InterPro" id="IPR002156">
    <property type="entry name" value="RNaseH_domain"/>
</dbReference>
<keyword evidence="3" id="KW-1185">Reference proteome</keyword>
<dbReference type="AlphaFoldDB" id="A0A7J6FHS0"/>
<comment type="caution">
    <text evidence="2">The sequence shown here is derived from an EMBL/GenBank/DDBJ whole genome shotgun (WGS) entry which is preliminary data.</text>
</comment>
<dbReference type="InterPro" id="IPR044730">
    <property type="entry name" value="RNase_H-like_dom_plant"/>
</dbReference>
<dbReference type="GO" id="GO:0003676">
    <property type="term" value="F:nucleic acid binding"/>
    <property type="evidence" value="ECO:0007669"/>
    <property type="project" value="InterPro"/>
</dbReference>
<evidence type="ECO:0000259" key="1">
    <source>
        <dbReference type="Pfam" id="PF13456"/>
    </source>
</evidence>
<dbReference type="InterPro" id="IPR053151">
    <property type="entry name" value="RNase_H-like"/>
</dbReference>
<evidence type="ECO:0000313" key="3">
    <source>
        <dbReference type="Proteomes" id="UP000583929"/>
    </source>
</evidence>
<sequence>MNEDEEEIETKFLPGILSVQLAEAAAIRLGLSLAHKWYLPQIMINSDCLGVINCLLTATDTSSDWGMMIKEILTLKQHFISVKFSYVPRVCNVVANALAIWSRTTHSSCIWTDLLPSCAAVPLLADKPSGAPHSQALISFSHTPFL</sequence>
<dbReference type="InterPro" id="IPR012337">
    <property type="entry name" value="RNaseH-like_sf"/>
</dbReference>
<proteinExistence type="predicted"/>
<dbReference type="PANTHER" id="PTHR47723:SF24">
    <property type="entry name" value="RNASE H TYPE-1 DOMAIN-CONTAINING PROTEIN"/>
    <property type="match status" value="1"/>
</dbReference>
<dbReference type="GO" id="GO:0004523">
    <property type="term" value="F:RNA-DNA hybrid ribonuclease activity"/>
    <property type="evidence" value="ECO:0007669"/>
    <property type="project" value="InterPro"/>
</dbReference>
<name>A0A7J6FHS0_CANSA</name>
<dbReference type="SUPFAM" id="SSF53098">
    <property type="entry name" value="Ribonuclease H-like"/>
    <property type="match status" value="1"/>
</dbReference>
<dbReference type="Gene3D" id="3.30.420.10">
    <property type="entry name" value="Ribonuclease H-like superfamily/Ribonuclease H"/>
    <property type="match status" value="1"/>
</dbReference>
<dbReference type="Proteomes" id="UP000583929">
    <property type="component" value="Unassembled WGS sequence"/>
</dbReference>
<dbReference type="PANTHER" id="PTHR47723">
    <property type="entry name" value="OS05G0353850 PROTEIN"/>
    <property type="match status" value="1"/>
</dbReference>
<protein>
    <recommendedName>
        <fullName evidence="1">RNase H type-1 domain-containing protein</fullName>
    </recommendedName>
</protein>
<dbReference type="EMBL" id="JAATIQ010000207">
    <property type="protein sequence ID" value="KAF4370254.1"/>
    <property type="molecule type" value="Genomic_DNA"/>
</dbReference>
<evidence type="ECO:0000313" key="2">
    <source>
        <dbReference type="EMBL" id="KAF4370254.1"/>
    </source>
</evidence>
<accession>A0A7J6FHS0</accession>
<feature type="domain" description="RNase H type-1" evidence="1">
    <location>
        <begin position="13"/>
        <end position="99"/>
    </location>
</feature>